<name>A0ABY8USZ3_TETOB</name>
<dbReference type="PRINTS" id="PR01217">
    <property type="entry name" value="PRICHEXTENSN"/>
</dbReference>
<dbReference type="SUPFAM" id="SSF50685">
    <property type="entry name" value="Barwin-like endoglucanases"/>
    <property type="match status" value="1"/>
</dbReference>
<evidence type="ECO:0000313" key="4">
    <source>
        <dbReference type="Proteomes" id="UP001244341"/>
    </source>
</evidence>
<sequence length="432" mass="45704">MWHCEAPRQIAAQGGYTFGQATWYDSILQGFCGYFDNIPSNGFVGAWPYVETGAPGTGRGFWQEGAGGDACGRCFEVSCVPRFVESADGSVFLDRRSACRDTSRGAIIQIVDECRCSNSDRQLSERGNFNWCCNVKTPRLGVDRHIDLSKQVFTELIRDGDFGLGIMGLRWRSASCSYIGPVRINADGSTTPIPGAAGAGASSGSGRAPRPPQPSQPPRRPAAPAVAPKAPAPASKPAPPPASKPAPTPAAAPRPPTPPPASRPPTTPPPAARPPPASKPPSNPPPAQPTPAPKPSSSSSGSKSGGKKPLPVESQCGGTSGSCSSFGGSSACKDQPFSGYECEAGLNCVRQSVYYWQCWDKDHKATLDSNWSKTKPKGTRQCPTYRPLNQQCGGIGGDCKGEDCVDQALDGCCEPGLSCVRFDQYYWECRKK</sequence>
<evidence type="ECO:0000313" key="3">
    <source>
        <dbReference type="EMBL" id="WIA23447.1"/>
    </source>
</evidence>
<organism evidence="3 4">
    <name type="scientific">Tetradesmus obliquus</name>
    <name type="common">Green alga</name>
    <name type="synonym">Acutodesmus obliquus</name>
    <dbReference type="NCBI Taxonomy" id="3088"/>
    <lineage>
        <taxon>Eukaryota</taxon>
        <taxon>Viridiplantae</taxon>
        <taxon>Chlorophyta</taxon>
        <taxon>core chlorophytes</taxon>
        <taxon>Chlorophyceae</taxon>
        <taxon>CS clade</taxon>
        <taxon>Sphaeropleales</taxon>
        <taxon>Scenedesmaceae</taxon>
        <taxon>Tetradesmus</taxon>
    </lineage>
</organism>
<feature type="domain" description="Expansin-like EG45" evidence="2">
    <location>
        <begin position="29"/>
        <end position="181"/>
    </location>
</feature>
<dbReference type="PROSITE" id="PS50842">
    <property type="entry name" value="EXPANSIN_EG45"/>
    <property type="match status" value="1"/>
</dbReference>
<keyword evidence="4" id="KW-1185">Reference proteome</keyword>
<reference evidence="3 4" key="1">
    <citation type="submission" date="2023-05" db="EMBL/GenBank/DDBJ databases">
        <title>A 100% complete, gapless, phased diploid assembly of the Scenedesmus obliquus UTEX 3031 genome.</title>
        <authorList>
            <person name="Biondi T.C."/>
            <person name="Hanschen E.R."/>
            <person name="Kwon T."/>
            <person name="Eng W."/>
            <person name="Kruse C.P.S."/>
            <person name="Koehler S.I."/>
            <person name="Kunde Y."/>
            <person name="Gleasner C.D."/>
            <person name="You Mak K.T."/>
            <person name="Polle J."/>
            <person name="Hovde B.T."/>
            <person name="Starkenburg S.R."/>
        </authorList>
    </citation>
    <scope>NUCLEOTIDE SEQUENCE [LARGE SCALE GENOMIC DNA]</scope>
    <source>
        <strain evidence="3 4">DOE0152z</strain>
    </source>
</reference>
<dbReference type="InterPro" id="IPR007112">
    <property type="entry name" value="Expansin/allergen_DPBB_dom"/>
</dbReference>
<gene>
    <name evidence="3" type="ORF">OEZ85_000199</name>
</gene>
<evidence type="ECO:0000259" key="2">
    <source>
        <dbReference type="PROSITE" id="PS50842"/>
    </source>
</evidence>
<dbReference type="Gene3D" id="2.40.40.10">
    <property type="entry name" value="RlpA-like domain"/>
    <property type="match status" value="1"/>
</dbReference>
<accession>A0ABY8USZ3</accession>
<dbReference type="EMBL" id="CP126223">
    <property type="protein sequence ID" value="WIA23447.1"/>
    <property type="molecule type" value="Genomic_DNA"/>
</dbReference>
<evidence type="ECO:0000256" key="1">
    <source>
        <dbReference type="SAM" id="MobiDB-lite"/>
    </source>
</evidence>
<dbReference type="PANTHER" id="PTHR48125">
    <property type="entry name" value="LP07818P1"/>
    <property type="match status" value="1"/>
</dbReference>
<dbReference type="PANTHER" id="PTHR48125:SF10">
    <property type="entry name" value="OS12G0136300 PROTEIN"/>
    <property type="match status" value="1"/>
</dbReference>
<protein>
    <recommendedName>
        <fullName evidence="2">Expansin-like EG45 domain-containing protein</fullName>
    </recommendedName>
</protein>
<proteinExistence type="predicted"/>
<dbReference type="InterPro" id="IPR036908">
    <property type="entry name" value="RlpA-like_sf"/>
</dbReference>
<dbReference type="Proteomes" id="UP001244341">
    <property type="component" value="Chromosome 16b"/>
</dbReference>
<feature type="compositionally biased region" description="Pro residues" evidence="1">
    <location>
        <begin position="209"/>
        <end position="221"/>
    </location>
</feature>
<feature type="region of interest" description="Disordered" evidence="1">
    <location>
        <begin position="189"/>
        <end position="314"/>
    </location>
</feature>
<feature type="compositionally biased region" description="Pro residues" evidence="1">
    <location>
        <begin position="230"/>
        <end position="294"/>
    </location>
</feature>